<evidence type="ECO:0000256" key="2">
    <source>
        <dbReference type="ARBA" id="ARBA00023235"/>
    </source>
</evidence>
<keyword evidence="2 4" id="KW-0413">Isomerase</keyword>
<dbReference type="EMBL" id="CP036271">
    <property type="protein sequence ID" value="QDT53521.1"/>
    <property type="molecule type" value="Genomic_DNA"/>
</dbReference>
<dbReference type="PANTHER" id="PTHR13774">
    <property type="entry name" value="PHENAZINE BIOSYNTHESIS PROTEIN"/>
    <property type="match status" value="1"/>
</dbReference>
<protein>
    <submittedName>
        <fullName evidence="4">Trans-2,3-dihydro-3-hydroxyanthranilate isomerase</fullName>
        <ecNumber evidence="4">5.3.3.17</ecNumber>
    </submittedName>
</protein>
<evidence type="ECO:0000256" key="1">
    <source>
        <dbReference type="ARBA" id="ARBA00008270"/>
    </source>
</evidence>
<dbReference type="NCBIfam" id="TIGR00654">
    <property type="entry name" value="PhzF_family"/>
    <property type="match status" value="1"/>
</dbReference>
<evidence type="ECO:0000313" key="4">
    <source>
        <dbReference type="EMBL" id="QDT53521.1"/>
    </source>
</evidence>
<evidence type="ECO:0000313" key="5">
    <source>
        <dbReference type="Proteomes" id="UP000315700"/>
    </source>
</evidence>
<dbReference type="RefSeq" id="WP_145028793.1">
    <property type="nucleotide sequence ID" value="NZ_CP036271.1"/>
</dbReference>
<dbReference type="GO" id="GO:0102943">
    <property type="term" value="F:trans-2,3-dihydro-3-hydroxy-anthranilate isomerase activity"/>
    <property type="evidence" value="ECO:0007669"/>
    <property type="project" value="UniProtKB-EC"/>
</dbReference>
<dbReference type="InParanoid" id="A0A517SBJ9"/>
<dbReference type="AlphaFoldDB" id="A0A517SBJ9"/>
<evidence type="ECO:0000256" key="3">
    <source>
        <dbReference type="PIRSR" id="PIRSR016184-1"/>
    </source>
</evidence>
<proteinExistence type="inferred from homology"/>
<dbReference type="PANTHER" id="PTHR13774:SF17">
    <property type="entry name" value="PHENAZINE BIOSYNTHESIS-LIKE DOMAIN-CONTAINING PROTEIN"/>
    <property type="match status" value="1"/>
</dbReference>
<dbReference type="SUPFAM" id="SSF54506">
    <property type="entry name" value="Diaminopimelate epimerase-like"/>
    <property type="match status" value="1"/>
</dbReference>
<feature type="active site" evidence="3">
    <location>
        <position position="47"/>
    </location>
</feature>
<keyword evidence="5" id="KW-1185">Reference proteome</keyword>
<reference evidence="4 5" key="1">
    <citation type="submission" date="2019-02" db="EMBL/GenBank/DDBJ databases">
        <title>Deep-cultivation of Planctomycetes and their phenomic and genomic characterization uncovers novel biology.</title>
        <authorList>
            <person name="Wiegand S."/>
            <person name="Jogler M."/>
            <person name="Boedeker C."/>
            <person name="Pinto D."/>
            <person name="Vollmers J."/>
            <person name="Rivas-Marin E."/>
            <person name="Kohn T."/>
            <person name="Peeters S.H."/>
            <person name="Heuer A."/>
            <person name="Rast P."/>
            <person name="Oberbeckmann S."/>
            <person name="Bunk B."/>
            <person name="Jeske O."/>
            <person name="Meyerdierks A."/>
            <person name="Storesund J.E."/>
            <person name="Kallscheuer N."/>
            <person name="Luecker S."/>
            <person name="Lage O.M."/>
            <person name="Pohl T."/>
            <person name="Merkel B.J."/>
            <person name="Hornburger P."/>
            <person name="Mueller R.-W."/>
            <person name="Bruemmer F."/>
            <person name="Labrenz M."/>
            <person name="Spormann A.M."/>
            <person name="Op den Camp H."/>
            <person name="Overmann J."/>
            <person name="Amann R."/>
            <person name="Jetten M.S.M."/>
            <person name="Mascher T."/>
            <person name="Medema M.H."/>
            <person name="Devos D.P."/>
            <person name="Kaster A.-K."/>
            <person name="Ovreas L."/>
            <person name="Rohde M."/>
            <person name="Galperin M.Y."/>
            <person name="Jogler C."/>
        </authorList>
    </citation>
    <scope>NUCLEOTIDE SEQUENCE [LARGE SCALE GENOMIC DNA]</scope>
    <source>
        <strain evidence="4 5">Pan44</strain>
    </source>
</reference>
<dbReference type="FunCoup" id="A0A517SBJ9">
    <property type="interactions" value="396"/>
</dbReference>
<dbReference type="OrthoDB" id="9788221at2"/>
<comment type="similarity">
    <text evidence="1">Belongs to the PhzF family.</text>
</comment>
<dbReference type="Gene3D" id="3.10.310.10">
    <property type="entry name" value="Diaminopimelate Epimerase, Chain A, domain 1"/>
    <property type="match status" value="2"/>
</dbReference>
<dbReference type="PIRSF" id="PIRSF016184">
    <property type="entry name" value="PhzC_PhzF"/>
    <property type="match status" value="1"/>
</dbReference>
<sequence length="263" mass="28784">MPLTPCFQIDAFADRPFTGNPAAVCLLDRDVDDAWMQNVAAEMNLAETAFVRPREDGYSLRWFTPEVEVDLCGHATLASAHALWTEAAVPSDRALRFHTRSGLLTCVRRGEQITMDFPAVLSEQVSPRPELLEALGTTAEWAGRSQWDDLVLLRDAAALAVLRPDMRRLREVTTRGVIVTAPSDDPRIDFVSRFFAPRVGIDEDPVTGSAHCCLGPFWAARLGKTDLTGYQASRRGGTVGVCVDGDRVELSGSAVTVLRGELL</sequence>
<gene>
    <name evidence="4" type="primary">phzF</name>
    <name evidence="4" type="ORF">Pan44_15430</name>
</gene>
<dbReference type="InterPro" id="IPR003719">
    <property type="entry name" value="Phenazine_PhzF-like"/>
</dbReference>
<name>A0A517SBJ9_9PLAN</name>
<accession>A0A517SBJ9</accession>
<dbReference type="Pfam" id="PF02567">
    <property type="entry name" value="PhzC-PhzF"/>
    <property type="match status" value="1"/>
</dbReference>
<dbReference type="Proteomes" id="UP000315700">
    <property type="component" value="Chromosome"/>
</dbReference>
<dbReference type="EC" id="5.3.3.17" evidence="4"/>
<dbReference type="GO" id="GO:0005737">
    <property type="term" value="C:cytoplasm"/>
    <property type="evidence" value="ECO:0007669"/>
    <property type="project" value="TreeGrafter"/>
</dbReference>
<organism evidence="4 5">
    <name type="scientific">Caulifigura coniformis</name>
    <dbReference type="NCBI Taxonomy" id="2527983"/>
    <lineage>
        <taxon>Bacteria</taxon>
        <taxon>Pseudomonadati</taxon>
        <taxon>Planctomycetota</taxon>
        <taxon>Planctomycetia</taxon>
        <taxon>Planctomycetales</taxon>
        <taxon>Planctomycetaceae</taxon>
        <taxon>Caulifigura</taxon>
    </lineage>
</organism>
<dbReference type="KEGG" id="ccos:Pan44_15430"/>